<dbReference type="PROSITE" id="PS51272">
    <property type="entry name" value="SLH"/>
    <property type="match status" value="2"/>
</dbReference>
<feature type="chain" id="PRO_5047311572" evidence="1">
    <location>
        <begin position="27"/>
        <end position="980"/>
    </location>
</feature>
<feature type="domain" description="SLH" evidence="2">
    <location>
        <begin position="38"/>
        <end position="97"/>
    </location>
</feature>
<name>A0ABY3SLA2_9BACL</name>
<dbReference type="Gene3D" id="2.60.40.10">
    <property type="entry name" value="Immunoglobulins"/>
    <property type="match status" value="1"/>
</dbReference>
<dbReference type="Proteomes" id="UP001649230">
    <property type="component" value="Chromosome"/>
</dbReference>
<evidence type="ECO:0000256" key="1">
    <source>
        <dbReference type="SAM" id="SignalP"/>
    </source>
</evidence>
<proteinExistence type="predicted"/>
<keyword evidence="1" id="KW-0732">Signal</keyword>
<dbReference type="PANTHER" id="PTHR43308:SF5">
    <property type="entry name" value="S-LAYER PROTEIN _ PEPTIDOGLYCAN ENDO-BETA-N-ACETYLGLUCOSAMINIDASE"/>
    <property type="match status" value="1"/>
</dbReference>
<protein>
    <submittedName>
        <fullName evidence="3">S-layer homology domain-containing protein</fullName>
    </submittedName>
</protein>
<evidence type="ECO:0000259" key="2">
    <source>
        <dbReference type="PROSITE" id="PS51272"/>
    </source>
</evidence>
<dbReference type="RefSeq" id="WP_235121402.1">
    <property type="nucleotide sequence ID" value="NZ_CP090978.1"/>
</dbReference>
<dbReference type="InterPro" id="IPR013783">
    <property type="entry name" value="Ig-like_fold"/>
</dbReference>
<feature type="domain" description="SLH" evidence="2">
    <location>
        <begin position="98"/>
        <end position="161"/>
    </location>
</feature>
<dbReference type="Gene3D" id="2.60.40.1080">
    <property type="match status" value="2"/>
</dbReference>
<reference evidence="3 4" key="1">
    <citation type="journal article" date="2024" name="Int. J. Syst. Evol. Microbiol.">
        <title>Paenibacillus hexagrammi sp. nov., a novel bacterium isolated from the gut content of Hexagrammos agrammus.</title>
        <authorList>
            <person name="Jung H.K."/>
            <person name="Kim D.G."/>
            <person name="Zin H."/>
            <person name="Park J."/>
            <person name="Jung H."/>
            <person name="Kim Y.O."/>
            <person name="Kong H.J."/>
            <person name="Kim J.W."/>
            <person name="Kim Y.S."/>
        </authorList>
    </citation>
    <scope>NUCLEOTIDE SEQUENCE [LARGE SCALE GENOMIC DNA]</scope>
    <source>
        <strain evidence="3 4">YPD9-1</strain>
    </source>
</reference>
<gene>
    <name evidence="3" type="ORF">L0M14_06640</name>
</gene>
<dbReference type="EMBL" id="CP090978">
    <property type="protein sequence ID" value="UJF34829.1"/>
    <property type="molecule type" value="Genomic_DNA"/>
</dbReference>
<feature type="signal peptide" evidence="1">
    <location>
        <begin position="1"/>
        <end position="26"/>
    </location>
</feature>
<sequence length="980" mass="103461">MRKDWTKWILTTTILSMSLAPAAAFAEEGQVSDQKAAPLTFTDYTKISPEKVQAIQEAVNQGLLNGFPDGDFRPKEMLSRQELAVLLAKALHLMPEATTSSPFTDSKDSWAAPYIEAVHKAGLMNGDSSDTFRPNDPVTREELASVFVRAVGGVDAKSESNVNLPVDESTSNWANDTIKTSVRMSLVVPTDGGFQPKANVEREDIAAFLIDIFKKEEHTSVINKIDGDFVTIDGQTMLIDDHLKALFAGKNKEALEGAKLKYTSINKNVDGLAELEIVNSGSDSKPISLDITGSSFNGILRLAGDHVAVKGQNIAQVEIKQGVKNVELNATVDQVSILTNDPLKLTGEAQIKTLQVDNDKTKITLGDKFMIDTVQVPSTTKTSTVITDYATSKVQIKNREEEPTSSSHHSGSTTTTIMNYSPVVSATPEAMNGVAGTGETSTDFSSIFMDFDGDDLTLSAVSSDTDVATVRMVGTTFYITPLQAGTSTITIKATDSKGAYTTTSFVYTVTPGQLVVLPVNDAPQVNNIVMLIASNGTAGGSNVTVDVSGAFIDDSVTGSTYSAESSDTAVATVSVNGSSLSLSPLSAGTSTITVTITDAGGLTAQRTFNFTVNPAQVTLPNIPIMNLPPAVNALLTLSASNGTAGGSNVTVDVSGAFIDDSVTGSTYSAESSDTSVATVSVNGSTLSLTPLSAGTATITVKITDAGGLTAQRTFNFTVDAASVIPVDAELQTNAFLHVNTSAGAVQLNTSESTYKYGKRNLKDLLKLSRGGNALTNISYDSTQTDFDVNDEQGKVADISVETDPTFISTSDGSTYLSLTPQGALTEQTSTNVTFHVKTVGGSTKDVVLPVTVDQTSPTITNRTIASDYSSFAYTFSENVITEDGISLIQTILFSPSGTGSDSQTLYKDTDFTLDFTPGTNQLTIILTAAGLQKISLVDGSKFYIYFYGIADYGYNRISAPDIIDVTVSQQNNGPAIPGEI</sequence>
<dbReference type="Pfam" id="PF00395">
    <property type="entry name" value="SLH"/>
    <property type="match status" value="2"/>
</dbReference>
<dbReference type="InterPro" id="IPR003343">
    <property type="entry name" value="Big_2"/>
</dbReference>
<organism evidence="3 4">
    <name type="scientific">Paenibacillus hexagrammi</name>
    <dbReference type="NCBI Taxonomy" id="2908839"/>
    <lineage>
        <taxon>Bacteria</taxon>
        <taxon>Bacillati</taxon>
        <taxon>Bacillota</taxon>
        <taxon>Bacilli</taxon>
        <taxon>Bacillales</taxon>
        <taxon>Paenibacillaceae</taxon>
        <taxon>Paenibacillus</taxon>
    </lineage>
</organism>
<dbReference type="InterPro" id="IPR051465">
    <property type="entry name" value="Cell_Envelope_Struct_Comp"/>
</dbReference>
<accession>A0ABY3SLA2</accession>
<dbReference type="InterPro" id="IPR001119">
    <property type="entry name" value="SLH_dom"/>
</dbReference>
<keyword evidence="4" id="KW-1185">Reference proteome</keyword>
<dbReference type="PANTHER" id="PTHR43308">
    <property type="entry name" value="OUTER MEMBRANE PROTEIN ALPHA-RELATED"/>
    <property type="match status" value="1"/>
</dbReference>
<evidence type="ECO:0000313" key="3">
    <source>
        <dbReference type="EMBL" id="UJF34829.1"/>
    </source>
</evidence>
<dbReference type="SMART" id="SM00635">
    <property type="entry name" value="BID_2"/>
    <property type="match status" value="2"/>
</dbReference>
<evidence type="ECO:0000313" key="4">
    <source>
        <dbReference type="Proteomes" id="UP001649230"/>
    </source>
</evidence>